<dbReference type="SUPFAM" id="SSF48403">
    <property type="entry name" value="Ankyrin repeat"/>
    <property type="match status" value="1"/>
</dbReference>
<keyword evidence="3" id="KW-1185">Reference proteome</keyword>
<feature type="region of interest" description="Disordered" evidence="1">
    <location>
        <begin position="520"/>
        <end position="566"/>
    </location>
</feature>
<feature type="region of interest" description="Disordered" evidence="1">
    <location>
        <begin position="192"/>
        <end position="211"/>
    </location>
</feature>
<dbReference type="Proteomes" id="UP000440578">
    <property type="component" value="Unassembled WGS sequence"/>
</dbReference>
<dbReference type="Gene3D" id="1.25.40.20">
    <property type="entry name" value="Ankyrin repeat-containing domain"/>
    <property type="match status" value="1"/>
</dbReference>
<name>A0A6A4XCL9_AMPAM</name>
<gene>
    <name evidence="2" type="primary">CTTNBP2</name>
    <name evidence="2" type="ORF">FJT64_017193</name>
</gene>
<feature type="compositionally biased region" description="Low complexity" evidence="1">
    <location>
        <begin position="547"/>
        <end position="558"/>
    </location>
</feature>
<feature type="compositionally biased region" description="Basic and acidic residues" evidence="1">
    <location>
        <begin position="192"/>
        <end position="205"/>
    </location>
</feature>
<organism evidence="2 3">
    <name type="scientific">Amphibalanus amphitrite</name>
    <name type="common">Striped barnacle</name>
    <name type="synonym">Balanus amphitrite</name>
    <dbReference type="NCBI Taxonomy" id="1232801"/>
    <lineage>
        <taxon>Eukaryota</taxon>
        <taxon>Metazoa</taxon>
        <taxon>Ecdysozoa</taxon>
        <taxon>Arthropoda</taxon>
        <taxon>Crustacea</taxon>
        <taxon>Multicrustacea</taxon>
        <taxon>Cirripedia</taxon>
        <taxon>Thoracica</taxon>
        <taxon>Thoracicalcarea</taxon>
        <taxon>Balanomorpha</taxon>
        <taxon>Balanoidea</taxon>
        <taxon>Balanidae</taxon>
        <taxon>Amphibalaninae</taxon>
        <taxon>Amphibalanus</taxon>
    </lineage>
</organism>
<accession>A0A6A4XCL9</accession>
<dbReference type="EMBL" id="VIIS01000197">
    <property type="protein sequence ID" value="KAF0312032.1"/>
    <property type="molecule type" value="Genomic_DNA"/>
</dbReference>
<reference evidence="2 3" key="1">
    <citation type="submission" date="2019-07" db="EMBL/GenBank/DDBJ databases">
        <title>Draft genome assembly of a fouling barnacle, Amphibalanus amphitrite (Darwin, 1854): The first reference genome for Thecostraca.</title>
        <authorList>
            <person name="Kim W."/>
        </authorList>
    </citation>
    <scope>NUCLEOTIDE SEQUENCE [LARGE SCALE GENOMIC DNA]</scope>
    <source>
        <strain evidence="2">SNU_AA5</strain>
        <tissue evidence="2">Soma without cirri and trophi</tissue>
    </source>
</reference>
<evidence type="ECO:0000313" key="2">
    <source>
        <dbReference type="EMBL" id="KAF0312032.1"/>
    </source>
</evidence>
<dbReference type="InterPro" id="IPR002110">
    <property type="entry name" value="Ankyrin_rpt"/>
</dbReference>
<dbReference type="OrthoDB" id="6021133at2759"/>
<protein>
    <submittedName>
        <fullName evidence="2">Cortactin-binding protein 2</fullName>
    </submittedName>
</protein>
<dbReference type="AlphaFoldDB" id="A0A6A4XCL9"/>
<proteinExistence type="predicted"/>
<feature type="compositionally biased region" description="Basic residues" evidence="1">
    <location>
        <begin position="537"/>
        <end position="546"/>
    </location>
</feature>
<dbReference type="InterPro" id="IPR036770">
    <property type="entry name" value="Ankyrin_rpt-contain_sf"/>
</dbReference>
<dbReference type="Pfam" id="PF12796">
    <property type="entry name" value="Ank_2"/>
    <property type="match status" value="1"/>
</dbReference>
<comment type="caution">
    <text evidence="2">The sequence shown here is derived from an EMBL/GenBank/DDBJ whole genome shotgun (WGS) entry which is preliminary data.</text>
</comment>
<evidence type="ECO:0000313" key="3">
    <source>
        <dbReference type="Proteomes" id="UP000440578"/>
    </source>
</evidence>
<sequence>MSPLMAAIVRTDEDEVKRLLESSPDLTERAQDGNSLFHLSASVGSAGCLRLLLQKWQMVYMTTDMIPVLTEVNASGSTVLHLAALRVSDQHLRTLVDYCPQLKLALRNQLATNLRQLASPECLRYLDSLGDSLERVCSVYIVCRLTASRHIIGQLKVGAAANWQWLTQSLFNLFIRHMQSLHRAFTDERPLTLTRKERSRSDPFPERGQTAALGLSPDAVESFSAGAHRWRRPDPAGVGRGPHQTLCEQQVDELLVTLRPAEDAAYGTALPLSIIHNYVRLLEGHHALILDVPDGWDRELLGRAVLAALAAQLPELPLVRLPADEQWPAFPAGAGPLLAHLDPVSGGAEAARRAAQLPAGSYLLAAGAGLESDGAPLPLLQLRPEAAPLSALPGRRLMRRLLEAAGGAPPPPEDAVFRTCRWAAGLGGRLLAAAARRRLPLAAPGAEAWSAARVAPGEPWRLIRWVQRLWETSVVPAVAAAVSDPATLEETLVYLRDAAVAEDCPLSGTDRDYLLSSFETRPSGAAATPEPLGSPGKRPRTPRHALRGLGPLLKKLPASPRHGRDS</sequence>
<evidence type="ECO:0000256" key="1">
    <source>
        <dbReference type="SAM" id="MobiDB-lite"/>
    </source>
</evidence>